<proteinExistence type="predicted"/>
<keyword evidence="2" id="KW-1185">Reference proteome</keyword>
<name>A0A3N4IIG5_ASCIM</name>
<accession>A0A3N4IIG5</accession>
<dbReference type="AlphaFoldDB" id="A0A3N4IIG5"/>
<feature type="non-terminal residue" evidence="1">
    <location>
        <position position="1"/>
    </location>
</feature>
<dbReference type="Proteomes" id="UP000275078">
    <property type="component" value="Unassembled WGS sequence"/>
</dbReference>
<evidence type="ECO:0000313" key="2">
    <source>
        <dbReference type="Proteomes" id="UP000275078"/>
    </source>
</evidence>
<evidence type="ECO:0000313" key="1">
    <source>
        <dbReference type="EMBL" id="RPA85933.1"/>
    </source>
</evidence>
<reference evidence="1 2" key="1">
    <citation type="journal article" date="2018" name="Nat. Ecol. Evol.">
        <title>Pezizomycetes genomes reveal the molecular basis of ectomycorrhizal truffle lifestyle.</title>
        <authorList>
            <person name="Murat C."/>
            <person name="Payen T."/>
            <person name="Noel B."/>
            <person name="Kuo A."/>
            <person name="Morin E."/>
            <person name="Chen J."/>
            <person name="Kohler A."/>
            <person name="Krizsan K."/>
            <person name="Balestrini R."/>
            <person name="Da Silva C."/>
            <person name="Montanini B."/>
            <person name="Hainaut M."/>
            <person name="Levati E."/>
            <person name="Barry K.W."/>
            <person name="Belfiori B."/>
            <person name="Cichocki N."/>
            <person name="Clum A."/>
            <person name="Dockter R.B."/>
            <person name="Fauchery L."/>
            <person name="Guy J."/>
            <person name="Iotti M."/>
            <person name="Le Tacon F."/>
            <person name="Lindquist E.A."/>
            <person name="Lipzen A."/>
            <person name="Malagnac F."/>
            <person name="Mello A."/>
            <person name="Molinier V."/>
            <person name="Miyauchi S."/>
            <person name="Poulain J."/>
            <person name="Riccioni C."/>
            <person name="Rubini A."/>
            <person name="Sitrit Y."/>
            <person name="Splivallo R."/>
            <person name="Traeger S."/>
            <person name="Wang M."/>
            <person name="Zifcakova L."/>
            <person name="Wipf D."/>
            <person name="Zambonelli A."/>
            <person name="Paolocci F."/>
            <person name="Nowrousian M."/>
            <person name="Ottonello S."/>
            <person name="Baldrian P."/>
            <person name="Spatafora J.W."/>
            <person name="Henrissat B."/>
            <person name="Nagy L.G."/>
            <person name="Aury J.M."/>
            <person name="Wincker P."/>
            <person name="Grigoriev I.V."/>
            <person name="Bonfante P."/>
            <person name="Martin F.M."/>
        </authorList>
    </citation>
    <scope>NUCLEOTIDE SEQUENCE [LARGE SCALE GENOMIC DNA]</scope>
    <source>
        <strain evidence="1 2">RN42</strain>
    </source>
</reference>
<dbReference type="EMBL" id="ML119651">
    <property type="protein sequence ID" value="RPA85933.1"/>
    <property type="molecule type" value="Genomic_DNA"/>
</dbReference>
<organism evidence="1 2">
    <name type="scientific">Ascobolus immersus RN42</name>
    <dbReference type="NCBI Taxonomy" id="1160509"/>
    <lineage>
        <taxon>Eukaryota</taxon>
        <taxon>Fungi</taxon>
        <taxon>Dikarya</taxon>
        <taxon>Ascomycota</taxon>
        <taxon>Pezizomycotina</taxon>
        <taxon>Pezizomycetes</taxon>
        <taxon>Pezizales</taxon>
        <taxon>Ascobolaceae</taxon>
        <taxon>Ascobolus</taxon>
    </lineage>
</organism>
<gene>
    <name evidence="1" type="ORF">BJ508DRAFT_349596</name>
</gene>
<sequence length="349" mass="39150">ALPSDYAKSYFPTPITETRTDLEARLRATTEKKESRYLFGSKKMGKEIKLKGTPDRALMASYTYTPSLPSNGAIPGHSTFHLYLHPFKSESTTYLLFQTVPITAATDRKTHLSLIGNPAHTGLAYSLRRHGGWTSEWQHFYRGANPEDATSIVHRATVGDIHGRGLRGAFSFGKEITFEPPSPPAYGDEKVNYYETTPTEKVRLEEKSKKWGTETFYNLHLAGRDLFWRDTEVSTPDPTLPNKDERDRFTLEGHMSLVASVTTTIKGHALRPEEHDGIVVARLVKPIHGEEKKCYHKLGRVEFVWEGCERVWGEGWDRVGIVEGVLLTAGLVAGKRHAEKRSRQAAAAA</sequence>
<protein>
    <submittedName>
        <fullName evidence="1">Uncharacterized protein</fullName>
    </submittedName>
</protein>
<dbReference type="OrthoDB" id="3071957at2759"/>